<keyword evidence="3" id="KW-1185">Reference proteome</keyword>
<accession>A0A658R5W9</accession>
<name>A0A658R5W9_9BURK</name>
<proteinExistence type="predicted"/>
<gene>
    <name evidence="2" type="ORF">AWB72_05612</name>
</gene>
<reference evidence="2 3" key="1">
    <citation type="submission" date="2016-01" db="EMBL/GenBank/DDBJ databases">
        <authorList>
            <person name="Peeters C."/>
        </authorList>
    </citation>
    <scope>NUCLEOTIDE SEQUENCE [LARGE SCALE GENOMIC DNA]</scope>
    <source>
        <strain evidence="2">LMG 29315</strain>
    </source>
</reference>
<feature type="coiled-coil region" evidence="1">
    <location>
        <begin position="51"/>
        <end position="78"/>
    </location>
</feature>
<sequence length="330" mass="36381">MGTSRECLKVFAVGLFTALFSQQAGSWDIGQAWTQLVDAASDVATLGQHGRDRDRERAEQQLREAEQARAAAEVQRRLQIEALTKDVELLRNVTKSFESTESAINRILALQSAILDVASQEQDTRNHSMAVLEKVRDFLRHDNNDFLQLVQALNSTQFLSNADLKRAFNGQSTDPKVLETIKDSESKTASALQSQITLMQQSKLTEQSYVETAISDLKSSQLTQLIGMVSESKARLETLRNEVSSERTNYRGQLNAQVDALATLSGTDINALKAKYEADLMPNSIADVVNAASKSANEVVVQVSRDLNGTPQVQKVCLSFALGCFDAPRR</sequence>
<comment type="caution">
    <text evidence="2">The sequence shown here is derived from an EMBL/GenBank/DDBJ whole genome shotgun (WGS) entry which is preliminary data.</text>
</comment>
<dbReference type="RefSeq" id="WP_143754722.1">
    <property type="nucleotide sequence ID" value="NZ_FCNV02000029.1"/>
</dbReference>
<organism evidence="2 3">
    <name type="scientific">Caballeronia concitans</name>
    <dbReference type="NCBI Taxonomy" id="1777133"/>
    <lineage>
        <taxon>Bacteria</taxon>
        <taxon>Pseudomonadati</taxon>
        <taxon>Pseudomonadota</taxon>
        <taxon>Betaproteobacteria</taxon>
        <taxon>Burkholderiales</taxon>
        <taxon>Burkholderiaceae</taxon>
        <taxon>Caballeronia</taxon>
    </lineage>
</organism>
<keyword evidence="1" id="KW-0175">Coiled coil</keyword>
<feature type="coiled-coil region" evidence="1">
    <location>
        <begin position="222"/>
        <end position="249"/>
    </location>
</feature>
<evidence type="ECO:0000313" key="3">
    <source>
        <dbReference type="Proteomes" id="UP000198263"/>
    </source>
</evidence>
<dbReference type="Proteomes" id="UP000198263">
    <property type="component" value="Unassembled WGS sequence"/>
</dbReference>
<protein>
    <submittedName>
        <fullName evidence="2">Uncharacterized protein</fullName>
    </submittedName>
</protein>
<dbReference type="EMBL" id="FCNV02000029">
    <property type="protein sequence ID" value="SAL52579.1"/>
    <property type="molecule type" value="Genomic_DNA"/>
</dbReference>
<evidence type="ECO:0000313" key="2">
    <source>
        <dbReference type="EMBL" id="SAL52579.1"/>
    </source>
</evidence>
<evidence type="ECO:0000256" key="1">
    <source>
        <dbReference type="SAM" id="Coils"/>
    </source>
</evidence>
<dbReference type="AlphaFoldDB" id="A0A658R5W9"/>